<dbReference type="InterPro" id="IPR044878">
    <property type="entry name" value="UbiA_sf"/>
</dbReference>
<keyword evidence="3 7" id="KW-0812">Transmembrane</keyword>
<keyword evidence="9" id="KW-1185">Reference proteome</keyword>
<dbReference type="Gene3D" id="1.20.120.1780">
    <property type="entry name" value="UbiA prenyltransferase"/>
    <property type="match status" value="1"/>
</dbReference>
<gene>
    <name evidence="8" type="ORF">GCM10011495_21050</name>
</gene>
<feature type="compositionally biased region" description="Pro residues" evidence="6">
    <location>
        <begin position="21"/>
        <end position="30"/>
    </location>
</feature>
<feature type="transmembrane region" description="Helical" evidence="7">
    <location>
        <begin position="174"/>
        <end position="195"/>
    </location>
</feature>
<feature type="region of interest" description="Disordered" evidence="6">
    <location>
        <begin position="1"/>
        <end position="30"/>
    </location>
</feature>
<comment type="subcellular location">
    <subcellularLocation>
        <location evidence="1">Membrane</location>
        <topology evidence="1">Multi-pass membrane protein</topology>
    </subcellularLocation>
</comment>
<evidence type="ECO:0000313" key="9">
    <source>
        <dbReference type="Proteomes" id="UP000637774"/>
    </source>
</evidence>
<name>A0ABQ2A6V5_9BACT</name>
<accession>A0ABQ2A6V5</accession>
<keyword evidence="2" id="KW-1003">Cell membrane</keyword>
<dbReference type="InterPro" id="IPR050475">
    <property type="entry name" value="Prenyltransferase_related"/>
</dbReference>
<sequence length="334" mass="36242">MPAPVTGHARTGPFADLCPRTVPPMTPPPPKLPVPAPLPAESLRTALPTLVRWPNLVIMLLCLALVRAGLLLPELPLRQSLLVPRFGLLVLAALLVAAAGYIINDYYDVKIDAINRPDRLVIGRVVNRRKAMLAHMVLSGAGVLLAGWLHPVLGLVTLGTAALLWGYSARFKRVALVGNLSIATLTAALVLLPELQLQLQRHDSHSVVWPYALAAFLLTVVREIVKDVEDMHGDAQHGCRTLPLVWGVARTKWVAGFFLACLALLTLGATGRLLVSGHWPLGTWLLLLVLLPMAQLTRLLIRADRRRHFRHLSAWCKGIMLAGVLSMALAGSLG</sequence>
<keyword evidence="5 7" id="KW-0472">Membrane</keyword>
<dbReference type="InterPro" id="IPR000537">
    <property type="entry name" value="UbiA_prenyltransferase"/>
</dbReference>
<evidence type="ECO:0000256" key="3">
    <source>
        <dbReference type="ARBA" id="ARBA00022692"/>
    </source>
</evidence>
<feature type="transmembrane region" description="Helical" evidence="7">
    <location>
        <begin position="253"/>
        <end position="275"/>
    </location>
</feature>
<feature type="transmembrane region" description="Helical" evidence="7">
    <location>
        <begin position="207"/>
        <end position="225"/>
    </location>
</feature>
<evidence type="ECO:0000313" key="8">
    <source>
        <dbReference type="EMBL" id="GGH85851.1"/>
    </source>
</evidence>
<feature type="transmembrane region" description="Helical" evidence="7">
    <location>
        <begin position="281"/>
        <end position="300"/>
    </location>
</feature>
<evidence type="ECO:0000256" key="5">
    <source>
        <dbReference type="ARBA" id="ARBA00023136"/>
    </source>
</evidence>
<evidence type="ECO:0000256" key="6">
    <source>
        <dbReference type="SAM" id="MobiDB-lite"/>
    </source>
</evidence>
<evidence type="ECO:0000256" key="1">
    <source>
        <dbReference type="ARBA" id="ARBA00004141"/>
    </source>
</evidence>
<feature type="transmembrane region" description="Helical" evidence="7">
    <location>
        <begin position="82"/>
        <end position="103"/>
    </location>
</feature>
<dbReference type="CDD" id="cd13961">
    <property type="entry name" value="PT_UbiA_DGGGPS"/>
    <property type="match status" value="1"/>
</dbReference>
<dbReference type="Gene3D" id="1.10.357.140">
    <property type="entry name" value="UbiA prenyltransferase"/>
    <property type="match status" value="1"/>
</dbReference>
<dbReference type="PANTHER" id="PTHR42723">
    <property type="entry name" value="CHLOROPHYLL SYNTHASE"/>
    <property type="match status" value="1"/>
</dbReference>
<feature type="transmembrane region" description="Helical" evidence="7">
    <location>
        <begin position="148"/>
        <end position="167"/>
    </location>
</feature>
<protein>
    <submittedName>
        <fullName evidence="8">Prenyltransferase</fullName>
    </submittedName>
</protein>
<comment type="caution">
    <text evidence="8">The sequence shown here is derived from an EMBL/GenBank/DDBJ whole genome shotgun (WGS) entry which is preliminary data.</text>
</comment>
<keyword evidence="4 7" id="KW-1133">Transmembrane helix</keyword>
<dbReference type="Pfam" id="PF01040">
    <property type="entry name" value="UbiA"/>
    <property type="match status" value="1"/>
</dbReference>
<dbReference type="PANTHER" id="PTHR42723:SF1">
    <property type="entry name" value="CHLOROPHYLL SYNTHASE, CHLOROPLASTIC"/>
    <property type="match status" value="1"/>
</dbReference>
<evidence type="ECO:0000256" key="2">
    <source>
        <dbReference type="ARBA" id="ARBA00022475"/>
    </source>
</evidence>
<feature type="transmembrane region" description="Helical" evidence="7">
    <location>
        <begin position="312"/>
        <end position="333"/>
    </location>
</feature>
<evidence type="ECO:0000256" key="7">
    <source>
        <dbReference type="SAM" id="Phobius"/>
    </source>
</evidence>
<feature type="transmembrane region" description="Helical" evidence="7">
    <location>
        <begin position="53"/>
        <end position="70"/>
    </location>
</feature>
<reference evidence="9" key="1">
    <citation type="journal article" date="2019" name="Int. J. Syst. Evol. Microbiol.">
        <title>The Global Catalogue of Microorganisms (GCM) 10K type strain sequencing project: providing services to taxonomists for standard genome sequencing and annotation.</title>
        <authorList>
            <consortium name="The Broad Institute Genomics Platform"/>
            <consortium name="The Broad Institute Genome Sequencing Center for Infectious Disease"/>
            <person name="Wu L."/>
            <person name="Ma J."/>
        </authorList>
    </citation>
    <scope>NUCLEOTIDE SEQUENCE [LARGE SCALE GENOMIC DNA]</scope>
    <source>
        <strain evidence="9">CGMCC 1.14966</strain>
    </source>
</reference>
<organism evidence="8 9">
    <name type="scientific">Hymenobacter frigidus</name>
    <dbReference type="NCBI Taxonomy" id="1524095"/>
    <lineage>
        <taxon>Bacteria</taxon>
        <taxon>Pseudomonadati</taxon>
        <taxon>Bacteroidota</taxon>
        <taxon>Cytophagia</taxon>
        <taxon>Cytophagales</taxon>
        <taxon>Hymenobacteraceae</taxon>
        <taxon>Hymenobacter</taxon>
    </lineage>
</organism>
<dbReference type="EMBL" id="BMGY01000017">
    <property type="protein sequence ID" value="GGH85851.1"/>
    <property type="molecule type" value="Genomic_DNA"/>
</dbReference>
<evidence type="ECO:0000256" key="4">
    <source>
        <dbReference type="ARBA" id="ARBA00022989"/>
    </source>
</evidence>
<dbReference type="Proteomes" id="UP000637774">
    <property type="component" value="Unassembled WGS sequence"/>
</dbReference>
<proteinExistence type="predicted"/>